<dbReference type="InterPro" id="IPR006182">
    <property type="entry name" value="FliF_N_dom"/>
</dbReference>
<keyword evidence="14" id="KW-0966">Cell projection</keyword>
<gene>
    <name evidence="14" type="primary">fliF</name>
    <name evidence="14" type="ORF">QWJ38_05695</name>
</gene>
<dbReference type="PANTHER" id="PTHR30046">
    <property type="entry name" value="FLAGELLAR M-RING PROTEIN"/>
    <property type="match status" value="1"/>
</dbReference>
<feature type="transmembrane region" description="Helical" evidence="11">
    <location>
        <begin position="473"/>
        <end position="492"/>
    </location>
</feature>
<dbReference type="NCBIfam" id="TIGR00206">
    <property type="entry name" value="fliF"/>
    <property type="match status" value="1"/>
</dbReference>
<keyword evidence="5 11" id="KW-0812">Transmembrane</keyword>
<proteinExistence type="inferred from homology"/>
<evidence type="ECO:0000256" key="5">
    <source>
        <dbReference type="ARBA" id="ARBA00022692"/>
    </source>
</evidence>
<feature type="domain" description="Flagellar M-ring C-terminal" evidence="13">
    <location>
        <begin position="270"/>
        <end position="449"/>
    </location>
</feature>
<dbReference type="InterPro" id="IPR043427">
    <property type="entry name" value="YscJ/FliF"/>
</dbReference>
<dbReference type="EMBL" id="JAUHHC010000002">
    <property type="protein sequence ID" value="MDN3919772.1"/>
    <property type="molecule type" value="Genomic_DNA"/>
</dbReference>
<dbReference type="Pfam" id="PF01514">
    <property type="entry name" value="YscJ_FliF"/>
    <property type="match status" value="1"/>
</dbReference>
<evidence type="ECO:0000256" key="8">
    <source>
        <dbReference type="ARBA" id="ARBA00023143"/>
    </source>
</evidence>
<dbReference type="Proteomes" id="UP001228044">
    <property type="component" value="Unassembled WGS sequence"/>
</dbReference>
<evidence type="ECO:0000256" key="9">
    <source>
        <dbReference type="PIRNR" id="PIRNR004862"/>
    </source>
</evidence>
<feature type="compositionally biased region" description="Polar residues" evidence="10">
    <location>
        <begin position="313"/>
        <end position="326"/>
    </location>
</feature>
<comment type="caution">
    <text evidence="14">The sequence shown here is derived from an EMBL/GenBank/DDBJ whole genome shotgun (WGS) entry which is preliminary data.</text>
</comment>
<dbReference type="PANTHER" id="PTHR30046:SF0">
    <property type="entry name" value="FLAGELLAR M-RING PROTEIN"/>
    <property type="match status" value="1"/>
</dbReference>
<dbReference type="InterPro" id="IPR000067">
    <property type="entry name" value="FlgMring_FliF"/>
</dbReference>
<keyword evidence="8 9" id="KW-0975">Bacterial flagellum</keyword>
<evidence type="ECO:0000259" key="12">
    <source>
        <dbReference type="Pfam" id="PF01514"/>
    </source>
</evidence>
<evidence type="ECO:0000256" key="1">
    <source>
        <dbReference type="ARBA" id="ARBA00004117"/>
    </source>
</evidence>
<comment type="subcellular location">
    <subcellularLocation>
        <location evidence="1 9">Bacterial flagellum basal body</location>
    </subcellularLocation>
    <subcellularLocation>
        <location evidence="2">Cell membrane</location>
        <topology evidence="2">Multi-pass membrane protein</topology>
    </subcellularLocation>
</comment>
<dbReference type="InterPro" id="IPR013556">
    <property type="entry name" value="Flag_M-ring_C"/>
</dbReference>
<comment type="function">
    <text evidence="9">The M ring may be actively involved in energy transduction.</text>
</comment>
<comment type="similarity">
    <text evidence="3 9">Belongs to the FliF family.</text>
</comment>
<feature type="region of interest" description="Disordered" evidence="10">
    <location>
        <begin position="311"/>
        <end position="372"/>
    </location>
</feature>
<keyword evidence="6 11" id="KW-1133">Transmembrane helix</keyword>
<dbReference type="PRINTS" id="PR01009">
    <property type="entry name" value="FLGMRINGFLIF"/>
</dbReference>
<keyword evidence="14" id="KW-0969">Cilium</keyword>
<evidence type="ECO:0000256" key="2">
    <source>
        <dbReference type="ARBA" id="ARBA00004651"/>
    </source>
</evidence>
<evidence type="ECO:0000256" key="11">
    <source>
        <dbReference type="SAM" id="Phobius"/>
    </source>
</evidence>
<evidence type="ECO:0000256" key="10">
    <source>
        <dbReference type="SAM" id="MobiDB-lite"/>
    </source>
</evidence>
<evidence type="ECO:0000256" key="3">
    <source>
        <dbReference type="ARBA" id="ARBA00007971"/>
    </source>
</evidence>
<keyword evidence="4" id="KW-1003">Cell membrane</keyword>
<dbReference type="InterPro" id="IPR045851">
    <property type="entry name" value="AMP-bd_C_sf"/>
</dbReference>
<evidence type="ECO:0000259" key="13">
    <source>
        <dbReference type="Pfam" id="PF08345"/>
    </source>
</evidence>
<evidence type="ECO:0000313" key="15">
    <source>
        <dbReference type="Proteomes" id="UP001228044"/>
    </source>
</evidence>
<sequence>MDTALATTANALPVAASGTDAAGMPGFAARLAALPARNKLMMGAGLAVLAAAVLAITLWSGQGDYRPLFSGLSDKDGGAVIAQLTTLNVPYKNEPGGTISVPAAQVYDLRMKLAAAGLPKGGPGNSVGFELMDKSSIGQTQFNERLNFQRGLEGELTRTITALADVADARVHLAMPQQNGFFREQQKPSASVMLTLRPGRTLDRAQIAGIVHLVSSSVPELAPKAVSVLDQTGALLSQNNADSGNGLDSQQLQYKQQIETHLNKRIYDLLEPVVGRDNLRTTVTADVDFSQVESTAEEFKPNQGANLPAAVRSAQTNESVNANPQLPTGVPGAATNQPPVPATAPINGASAPLQANQSGAGGVNSSRREATTNYELDKTVRVTRNATGTVRRLNAAVIVNQRTSVDAKGKTVSAPMPQDEIDKLTALVKEAMGYSQERGDSLKIVSAPFMPEKNDGADLPLWKQPLLLDMVRAAAVPLAAVLVALIAVFGLVKPALRAAKPEPVETADEVHELNAVVDDENQLPALEAPLSNDKLERARALARDNPVAVANIMRDWIHGQAA</sequence>
<evidence type="ECO:0000256" key="4">
    <source>
        <dbReference type="ARBA" id="ARBA00022475"/>
    </source>
</evidence>
<feature type="domain" description="Flagellar M-ring N-terminal" evidence="12">
    <location>
        <begin position="62"/>
        <end position="238"/>
    </location>
</feature>
<organism evidence="14 15">
    <name type="scientific">Roseateles violae</name>
    <dbReference type="NCBI Taxonomy" id="3058042"/>
    <lineage>
        <taxon>Bacteria</taxon>
        <taxon>Pseudomonadati</taxon>
        <taxon>Pseudomonadota</taxon>
        <taxon>Betaproteobacteria</taxon>
        <taxon>Burkholderiales</taxon>
        <taxon>Sphaerotilaceae</taxon>
        <taxon>Roseateles</taxon>
    </lineage>
</organism>
<keyword evidence="15" id="KW-1185">Reference proteome</keyword>
<dbReference type="RefSeq" id="WP_290358102.1">
    <property type="nucleotide sequence ID" value="NZ_JAUHHC010000002.1"/>
</dbReference>
<reference evidence="14 15" key="1">
    <citation type="submission" date="2023-06" db="EMBL/GenBank/DDBJ databases">
        <title>Pelomonas sp. PFR6 16S ribosomal RNA gene Genome sequencing and assembly.</title>
        <authorList>
            <person name="Woo H."/>
        </authorList>
    </citation>
    <scope>NUCLEOTIDE SEQUENCE [LARGE SCALE GENOMIC DNA]</scope>
    <source>
        <strain evidence="14 15">PFR6</strain>
    </source>
</reference>
<name>A0ABT8DTR4_9BURK</name>
<feature type="transmembrane region" description="Helical" evidence="11">
    <location>
        <begin position="40"/>
        <end position="59"/>
    </location>
</feature>
<keyword evidence="7 11" id="KW-0472">Membrane</keyword>
<keyword evidence="14" id="KW-0282">Flagellum</keyword>
<accession>A0ABT8DTR4</accession>
<dbReference type="Gene3D" id="3.30.300.30">
    <property type="match status" value="1"/>
</dbReference>
<evidence type="ECO:0000256" key="6">
    <source>
        <dbReference type="ARBA" id="ARBA00022989"/>
    </source>
</evidence>
<evidence type="ECO:0000256" key="7">
    <source>
        <dbReference type="ARBA" id="ARBA00023136"/>
    </source>
</evidence>
<dbReference type="Pfam" id="PF08345">
    <property type="entry name" value="YscJ_FliF_C"/>
    <property type="match status" value="1"/>
</dbReference>
<evidence type="ECO:0000313" key="14">
    <source>
        <dbReference type="EMBL" id="MDN3919772.1"/>
    </source>
</evidence>
<protein>
    <recommendedName>
        <fullName evidence="9">Flagellar M-ring protein</fullName>
    </recommendedName>
</protein>
<dbReference type="PIRSF" id="PIRSF004862">
    <property type="entry name" value="FliF"/>
    <property type="match status" value="1"/>
</dbReference>